<keyword evidence="13 14" id="KW-0624">Polysaccharide degradation</keyword>
<evidence type="ECO:0000256" key="1">
    <source>
        <dbReference type="ARBA" id="ARBA00000681"/>
    </source>
</evidence>
<dbReference type="STRING" id="602072.A0A1R3R5U7"/>
<dbReference type="InterPro" id="IPR013320">
    <property type="entry name" value="ConA-like_dom_sf"/>
</dbReference>
<dbReference type="GO" id="GO:0031176">
    <property type="term" value="F:endo-1,4-beta-xylanase activity"/>
    <property type="evidence" value="ECO:0007669"/>
    <property type="project" value="UniProtKB-UniRule"/>
</dbReference>
<dbReference type="InterPro" id="IPR033123">
    <property type="entry name" value="GH11_dom"/>
</dbReference>
<keyword evidence="9 16" id="KW-0732">Signal</keyword>
<dbReference type="SUPFAM" id="SSF49899">
    <property type="entry name" value="Concanavalin A-like lectins/glucanases"/>
    <property type="match status" value="1"/>
</dbReference>
<protein>
    <recommendedName>
        <fullName evidence="6 14">Endo-1,4-beta-xylanase</fullName>
        <ecNumber evidence="6 14">3.2.1.8</ecNumber>
    </recommendedName>
</protein>
<comment type="function">
    <text evidence="2">Endo-1,4-beta-xylanase involved in the hydrolysis of xylan, a major structural heterogeneous polysaccharide found in plant biomass representing the second most abundant polysaccharide in the biosphere, after cellulose.</text>
</comment>
<dbReference type="OMA" id="VDWTNCG"/>
<comment type="catalytic activity">
    <reaction evidence="1 14 15">
        <text>Endohydrolysis of (1-&gt;4)-beta-D-xylosidic linkages in xylans.</text>
        <dbReference type="EC" id="3.2.1.8"/>
    </reaction>
</comment>
<feature type="domain" description="GH11" evidence="17">
    <location>
        <begin position="33"/>
        <end position="221"/>
    </location>
</feature>
<keyword evidence="10 14" id="KW-0378">Hydrolase</keyword>
<comment type="similarity">
    <text evidence="5 14 15">Belongs to the glycosyl hydrolase 11 (cellulase G) family.</text>
</comment>
<dbReference type="OrthoDB" id="2115822at2759"/>
<evidence type="ECO:0000256" key="10">
    <source>
        <dbReference type="ARBA" id="ARBA00022801"/>
    </source>
</evidence>
<dbReference type="AlphaFoldDB" id="A0A1R3R5U7"/>
<feature type="active site" description="Proton donor" evidence="14">
    <location>
        <position position="208"/>
    </location>
</feature>
<keyword evidence="11 14" id="KW-0119">Carbohydrate metabolism</keyword>
<dbReference type="EC" id="3.2.1.8" evidence="6 14"/>
<reference evidence="19" key="1">
    <citation type="journal article" date="2017" name="Genome Biol.">
        <title>Comparative genomics reveals high biological diversity and specific adaptations in the industrially and medically important fungal genus Aspergillus.</title>
        <authorList>
            <person name="de Vries R.P."/>
            <person name="Riley R."/>
            <person name="Wiebenga A."/>
            <person name="Aguilar-Osorio G."/>
            <person name="Amillis S."/>
            <person name="Uchima C.A."/>
            <person name="Anderluh G."/>
            <person name="Asadollahi M."/>
            <person name="Askin M."/>
            <person name="Barry K."/>
            <person name="Battaglia E."/>
            <person name="Bayram O."/>
            <person name="Benocci T."/>
            <person name="Braus-Stromeyer S.A."/>
            <person name="Caldana C."/>
            <person name="Canovas D."/>
            <person name="Cerqueira G.C."/>
            <person name="Chen F."/>
            <person name="Chen W."/>
            <person name="Choi C."/>
            <person name="Clum A."/>
            <person name="Dos Santos R.A."/>
            <person name="Damasio A.R."/>
            <person name="Diallinas G."/>
            <person name="Emri T."/>
            <person name="Fekete E."/>
            <person name="Flipphi M."/>
            <person name="Freyberg S."/>
            <person name="Gallo A."/>
            <person name="Gournas C."/>
            <person name="Habgood R."/>
            <person name="Hainaut M."/>
            <person name="Harispe M.L."/>
            <person name="Henrissat B."/>
            <person name="Hilden K.S."/>
            <person name="Hope R."/>
            <person name="Hossain A."/>
            <person name="Karabika E."/>
            <person name="Karaffa L."/>
            <person name="Karanyi Z."/>
            <person name="Krasevec N."/>
            <person name="Kuo A."/>
            <person name="Kusch H."/>
            <person name="LaButti K."/>
            <person name="Lagendijk E.L."/>
            <person name="Lapidus A."/>
            <person name="Levasseur A."/>
            <person name="Lindquist E."/>
            <person name="Lipzen A."/>
            <person name="Logrieco A.F."/>
            <person name="MacCabe A."/>
            <person name="Maekelae M.R."/>
            <person name="Malavazi I."/>
            <person name="Melin P."/>
            <person name="Meyer V."/>
            <person name="Mielnichuk N."/>
            <person name="Miskei M."/>
            <person name="Molnar A.P."/>
            <person name="Mule G."/>
            <person name="Ngan C.Y."/>
            <person name="Orejas M."/>
            <person name="Orosz E."/>
            <person name="Ouedraogo J.P."/>
            <person name="Overkamp K.M."/>
            <person name="Park H.-S."/>
            <person name="Perrone G."/>
            <person name="Piumi F."/>
            <person name="Punt P.J."/>
            <person name="Ram A.F."/>
            <person name="Ramon A."/>
            <person name="Rauscher S."/>
            <person name="Record E."/>
            <person name="Riano-Pachon D.M."/>
            <person name="Robert V."/>
            <person name="Roehrig J."/>
            <person name="Ruller R."/>
            <person name="Salamov A."/>
            <person name="Salih N.S."/>
            <person name="Samson R.A."/>
            <person name="Sandor E."/>
            <person name="Sanguinetti M."/>
            <person name="Schuetze T."/>
            <person name="Sepcic K."/>
            <person name="Shelest E."/>
            <person name="Sherlock G."/>
            <person name="Sophianopoulou V."/>
            <person name="Squina F.M."/>
            <person name="Sun H."/>
            <person name="Susca A."/>
            <person name="Todd R.B."/>
            <person name="Tsang A."/>
            <person name="Unkles S.E."/>
            <person name="van de Wiele N."/>
            <person name="van Rossen-Uffink D."/>
            <person name="Oliveira J.V."/>
            <person name="Vesth T.C."/>
            <person name="Visser J."/>
            <person name="Yu J.-H."/>
            <person name="Zhou M."/>
            <person name="Andersen M.R."/>
            <person name="Archer D.B."/>
            <person name="Baker S.E."/>
            <person name="Benoit I."/>
            <person name="Brakhage A.A."/>
            <person name="Braus G.H."/>
            <person name="Fischer R."/>
            <person name="Frisvad J.C."/>
            <person name="Goldman G.H."/>
            <person name="Houbraken J."/>
            <person name="Oakley B."/>
            <person name="Pocsi I."/>
            <person name="Scazzocchio C."/>
            <person name="Seiboth B."/>
            <person name="vanKuyk P.A."/>
            <person name="Wortman J."/>
            <person name="Dyer P.S."/>
            <person name="Grigoriev I.V."/>
        </authorList>
    </citation>
    <scope>NUCLEOTIDE SEQUENCE [LARGE SCALE GENOMIC DNA]</scope>
    <source>
        <strain evidence="19">ITEM 5010</strain>
    </source>
</reference>
<dbReference type="PRINTS" id="PR00911">
    <property type="entry name" value="GLHYDRLASE11"/>
</dbReference>
<dbReference type="PROSITE" id="PS00776">
    <property type="entry name" value="GH11_1"/>
    <property type="match status" value="1"/>
</dbReference>
<dbReference type="InterPro" id="IPR013319">
    <property type="entry name" value="GH11/12"/>
</dbReference>
<evidence type="ECO:0000256" key="16">
    <source>
        <dbReference type="SAM" id="SignalP"/>
    </source>
</evidence>
<evidence type="ECO:0000256" key="9">
    <source>
        <dbReference type="ARBA" id="ARBA00022729"/>
    </source>
</evidence>
<organism evidence="18 19">
    <name type="scientific">Aspergillus carbonarius (strain ITEM 5010)</name>
    <dbReference type="NCBI Taxonomy" id="602072"/>
    <lineage>
        <taxon>Eukaryota</taxon>
        <taxon>Fungi</taxon>
        <taxon>Dikarya</taxon>
        <taxon>Ascomycota</taxon>
        <taxon>Pezizomycotina</taxon>
        <taxon>Eurotiomycetes</taxon>
        <taxon>Eurotiomycetidae</taxon>
        <taxon>Eurotiales</taxon>
        <taxon>Aspergillaceae</taxon>
        <taxon>Aspergillus</taxon>
        <taxon>Aspergillus subgen. Circumdati</taxon>
    </lineage>
</organism>
<name>A0A1R3R5U7_ASPC5</name>
<evidence type="ECO:0000256" key="11">
    <source>
        <dbReference type="ARBA" id="ARBA00023277"/>
    </source>
</evidence>
<keyword evidence="8 14" id="KW-0858">Xylan degradation</keyword>
<dbReference type="EMBL" id="KV907687">
    <property type="protein sequence ID" value="OOF89849.1"/>
    <property type="molecule type" value="Genomic_DNA"/>
</dbReference>
<evidence type="ECO:0000256" key="15">
    <source>
        <dbReference type="RuleBase" id="RU362015"/>
    </source>
</evidence>
<feature type="signal peptide" evidence="16">
    <location>
        <begin position="1"/>
        <end position="19"/>
    </location>
</feature>
<dbReference type="Proteomes" id="UP000188318">
    <property type="component" value="Unassembled WGS sequence"/>
</dbReference>
<dbReference type="UniPathway" id="UPA00114"/>
<proteinExistence type="inferred from homology"/>
<dbReference type="InterPro" id="IPR018208">
    <property type="entry name" value="GH11_AS_1"/>
</dbReference>
<sequence length="240" mass="25832">MVAFSSLLLALSAASSAFAAPGSRAYLDMAKRSLTSSAEGTSDGYFYSFWTDGGGEVTYTNGDAGEYTVDWTNCGDFVAGKGWNPADAQTVTYSGTWETNANAYLSVYGWTTSPLVEFYIVEKYGDYNPSSGLTELGTVESDDGTYKIYQTTRENAASVEGTATFKQYWSVRTTGRIGGTVTTQNHFDAWEKLGLELGTPNYMIVATEGYESSGSATITVETSSTATHTLVQAEEDEEDC</sequence>
<keyword evidence="7" id="KW-0964">Secreted</keyword>
<dbReference type="Gene3D" id="2.60.120.180">
    <property type="match status" value="1"/>
</dbReference>
<feature type="active site" description="Nucleophile" evidence="14">
    <location>
        <position position="117"/>
    </location>
</feature>
<keyword evidence="12 14" id="KW-0326">Glycosidase</keyword>
<evidence type="ECO:0000259" key="17">
    <source>
        <dbReference type="PROSITE" id="PS51761"/>
    </source>
</evidence>
<comment type="subcellular location">
    <subcellularLocation>
        <location evidence="3">Secreted</location>
    </subcellularLocation>
</comment>
<keyword evidence="19" id="KW-1185">Reference proteome</keyword>
<evidence type="ECO:0000256" key="14">
    <source>
        <dbReference type="PROSITE-ProRule" id="PRU01097"/>
    </source>
</evidence>
<evidence type="ECO:0000256" key="13">
    <source>
        <dbReference type="ARBA" id="ARBA00023326"/>
    </source>
</evidence>
<dbReference type="VEuPathDB" id="FungiDB:ASPCADRAFT_180274"/>
<gene>
    <name evidence="18" type="ORF">ASPCADRAFT_180274</name>
</gene>
<evidence type="ECO:0000256" key="6">
    <source>
        <dbReference type="ARBA" id="ARBA00012590"/>
    </source>
</evidence>
<evidence type="ECO:0000256" key="5">
    <source>
        <dbReference type="ARBA" id="ARBA00007792"/>
    </source>
</evidence>
<comment type="pathway">
    <text evidence="4 14 15">Glycan degradation; xylan degradation.</text>
</comment>
<evidence type="ECO:0000256" key="2">
    <source>
        <dbReference type="ARBA" id="ARBA00002059"/>
    </source>
</evidence>
<evidence type="ECO:0000256" key="12">
    <source>
        <dbReference type="ARBA" id="ARBA00023295"/>
    </source>
</evidence>
<dbReference type="PROSITE" id="PS51761">
    <property type="entry name" value="GH11_3"/>
    <property type="match status" value="1"/>
</dbReference>
<dbReference type="InterPro" id="IPR001137">
    <property type="entry name" value="Glyco_hydro_11"/>
</dbReference>
<evidence type="ECO:0000313" key="19">
    <source>
        <dbReference type="Proteomes" id="UP000188318"/>
    </source>
</evidence>
<dbReference type="GO" id="GO:0045493">
    <property type="term" value="P:xylan catabolic process"/>
    <property type="evidence" value="ECO:0007669"/>
    <property type="project" value="UniProtKB-UniRule"/>
</dbReference>
<evidence type="ECO:0000256" key="8">
    <source>
        <dbReference type="ARBA" id="ARBA00022651"/>
    </source>
</evidence>
<dbReference type="Pfam" id="PF00457">
    <property type="entry name" value="Glyco_hydro_11"/>
    <property type="match status" value="1"/>
</dbReference>
<dbReference type="FunFam" id="2.60.120.180:FF:000001">
    <property type="entry name" value="Endo-1,4-beta-xylanase"/>
    <property type="match status" value="1"/>
</dbReference>
<evidence type="ECO:0000256" key="7">
    <source>
        <dbReference type="ARBA" id="ARBA00022525"/>
    </source>
</evidence>
<evidence type="ECO:0000256" key="3">
    <source>
        <dbReference type="ARBA" id="ARBA00004613"/>
    </source>
</evidence>
<accession>A0A1R3R5U7</accession>
<evidence type="ECO:0000256" key="4">
    <source>
        <dbReference type="ARBA" id="ARBA00004851"/>
    </source>
</evidence>
<dbReference type="PANTHER" id="PTHR46828">
    <property type="entry name" value="ENDO-1,4-BETA-XYLANASE A-RELATED"/>
    <property type="match status" value="1"/>
</dbReference>
<feature type="chain" id="PRO_5012187454" description="Endo-1,4-beta-xylanase" evidence="16">
    <location>
        <begin position="20"/>
        <end position="240"/>
    </location>
</feature>
<dbReference type="PANTHER" id="PTHR46828:SF2">
    <property type="entry name" value="ENDO-1,4-BETA-XYLANASE A-RELATED"/>
    <property type="match status" value="1"/>
</dbReference>
<evidence type="ECO:0000313" key="18">
    <source>
        <dbReference type="EMBL" id="OOF89849.1"/>
    </source>
</evidence>
<dbReference type="GO" id="GO:0005576">
    <property type="term" value="C:extracellular region"/>
    <property type="evidence" value="ECO:0007669"/>
    <property type="project" value="UniProtKB-SubCell"/>
</dbReference>